<keyword evidence="3" id="KW-1185">Reference proteome</keyword>
<proteinExistence type="predicted"/>
<organism evidence="2 3">
    <name type="scientific">Plasmodium ovale</name>
    <name type="common">malaria parasite P. ovale</name>
    <dbReference type="NCBI Taxonomy" id="36330"/>
    <lineage>
        <taxon>Eukaryota</taxon>
        <taxon>Sar</taxon>
        <taxon>Alveolata</taxon>
        <taxon>Apicomplexa</taxon>
        <taxon>Aconoidasida</taxon>
        <taxon>Haemosporida</taxon>
        <taxon>Plasmodiidae</taxon>
        <taxon>Plasmodium</taxon>
        <taxon>Plasmodium (Plasmodium)</taxon>
    </lineage>
</organism>
<protein>
    <submittedName>
        <fullName evidence="2">PIR protein</fullName>
    </submittedName>
</protein>
<dbReference type="VEuPathDB" id="PlasmoDB:POWCR01_000191300"/>
<accession>A0A1D3JCK1</accession>
<keyword evidence="1" id="KW-0812">Transmembrane</keyword>
<name>A0A1D3JCK1_PLAOA</name>
<reference evidence="2 3" key="1">
    <citation type="submission" date="2016-06" db="EMBL/GenBank/DDBJ databases">
        <authorList>
            <consortium name="Pathogen Informatics"/>
        </authorList>
    </citation>
    <scope>NUCLEOTIDE SEQUENCE [LARGE SCALE GENOMIC DNA]</scope>
    <source>
        <strain evidence="2">PocGH01</strain>
    </source>
</reference>
<feature type="transmembrane region" description="Helical" evidence="1">
    <location>
        <begin position="249"/>
        <end position="268"/>
    </location>
</feature>
<evidence type="ECO:0000313" key="3">
    <source>
        <dbReference type="Proteomes" id="UP000242942"/>
    </source>
</evidence>
<dbReference type="AlphaFoldDB" id="A0A1D3JCK1"/>
<sequence>MIKCHMKNVYVYGFFKTIDYYRTKAHNVALKNEASKEEQYCNSFLDDSLFAHVPNPMIFCAQFKRMYELLYNSKKHVSHSASLDDIDRAFLNYWLNDKLRGINIDPSICVNEFYKKIKNKNTEIFKDELLDKKLYNIQKYDLENMRRLYDLYNIESNVSEAIAKEMDNKESVSCLTYTKECFGKYRDAIINCLKGCSYFYDFLIDFKKKFEQLSPFTEKSISCKYKELFELPEYETVLIEHKSGPFKRIITLPVLFPLLGMLFTLIFSDTVKYNIYFNLTSFGQKAFKKIKSTKNMLLGARERRNLLLLYTSDNDRSIEDQEEYSISYYSA</sequence>
<keyword evidence="1" id="KW-0472">Membrane</keyword>
<dbReference type="OrthoDB" id="10371632at2759"/>
<dbReference type="Proteomes" id="UP000242942">
    <property type="component" value="Unassembled WGS sequence"/>
</dbReference>
<evidence type="ECO:0000313" key="2">
    <source>
        <dbReference type="EMBL" id="SBT83401.1"/>
    </source>
</evidence>
<keyword evidence="1" id="KW-1133">Transmembrane helix</keyword>
<dbReference type="VEuPathDB" id="PlasmoDB:PocGH01_00117900"/>
<evidence type="ECO:0000256" key="1">
    <source>
        <dbReference type="SAM" id="Phobius"/>
    </source>
</evidence>
<dbReference type="EMBL" id="FLRI01000100">
    <property type="protein sequence ID" value="SBT83401.1"/>
    <property type="molecule type" value="Genomic_DNA"/>
</dbReference>
<gene>
    <name evidence="2" type="primary">PocGH01_00117900</name>
    <name evidence="2" type="ORF">POCGH01_00117900</name>
</gene>